<dbReference type="Proteomes" id="UP000619293">
    <property type="component" value="Unassembled WGS sequence"/>
</dbReference>
<feature type="transmembrane region" description="Helical" evidence="7">
    <location>
        <begin position="111"/>
        <end position="140"/>
    </location>
</feature>
<feature type="transmembrane region" description="Helical" evidence="7">
    <location>
        <begin position="178"/>
        <end position="197"/>
    </location>
</feature>
<keyword evidence="9" id="KW-1185">Reference proteome</keyword>
<evidence type="ECO:0008006" key="10">
    <source>
        <dbReference type="Google" id="ProtNLM"/>
    </source>
</evidence>
<dbReference type="RefSeq" id="WP_191843632.1">
    <property type="nucleotide sequence ID" value="NZ_BAAALB010000035.1"/>
</dbReference>
<feature type="transmembrane region" description="Helical" evidence="7">
    <location>
        <begin position="152"/>
        <end position="172"/>
    </location>
</feature>
<evidence type="ECO:0000256" key="5">
    <source>
        <dbReference type="ARBA" id="ARBA00022989"/>
    </source>
</evidence>
<evidence type="ECO:0000256" key="6">
    <source>
        <dbReference type="ARBA" id="ARBA00023136"/>
    </source>
</evidence>
<keyword evidence="2" id="KW-0813">Transport</keyword>
<comment type="caution">
    <text evidence="8">The sequence shown here is derived from an EMBL/GenBank/DDBJ whole genome shotgun (WGS) entry which is preliminary data.</text>
</comment>
<dbReference type="GO" id="GO:0005886">
    <property type="term" value="C:plasma membrane"/>
    <property type="evidence" value="ECO:0007669"/>
    <property type="project" value="UniProtKB-SubCell"/>
</dbReference>
<evidence type="ECO:0000256" key="2">
    <source>
        <dbReference type="ARBA" id="ARBA00022448"/>
    </source>
</evidence>
<gene>
    <name evidence="8" type="ORF">Cch02nite_43580</name>
</gene>
<name>A0A8J3JYR1_9ACTN</name>
<feature type="transmembrane region" description="Helical" evidence="7">
    <location>
        <begin position="24"/>
        <end position="47"/>
    </location>
</feature>
<comment type="subcellular location">
    <subcellularLocation>
        <location evidence="1">Cell membrane</location>
        <topology evidence="1">Multi-pass membrane protein</topology>
    </subcellularLocation>
</comment>
<evidence type="ECO:0000256" key="4">
    <source>
        <dbReference type="ARBA" id="ARBA00022692"/>
    </source>
</evidence>
<organism evidence="8 9">
    <name type="scientific">Catellatospora chokoriensis</name>
    <dbReference type="NCBI Taxonomy" id="310353"/>
    <lineage>
        <taxon>Bacteria</taxon>
        <taxon>Bacillati</taxon>
        <taxon>Actinomycetota</taxon>
        <taxon>Actinomycetes</taxon>
        <taxon>Micromonosporales</taxon>
        <taxon>Micromonosporaceae</taxon>
        <taxon>Catellatospora</taxon>
    </lineage>
</organism>
<keyword evidence="4 7" id="KW-0812">Transmembrane</keyword>
<evidence type="ECO:0000256" key="3">
    <source>
        <dbReference type="ARBA" id="ARBA00022475"/>
    </source>
</evidence>
<evidence type="ECO:0000256" key="1">
    <source>
        <dbReference type="ARBA" id="ARBA00004651"/>
    </source>
</evidence>
<dbReference type="InterPro" id="IPR010290">
    <property type="entry name" value="TM_effector"/>
</dbReference>
<evidence type="ECO:0000256" key="7">
    <source>
        <dbReference type="SAM" id="Phobius"/>
    </source>
</evidence>
<proteinExistence type="predicted"/>
<feature type="transmembrane region" description="Helical" evidence="7">
    <location>
        <begin position="364"/>
        <end position="382"/>
    </location>
</feature>
<dbReference type="CDD" id="cd06173">
    <property type="entry name" value="MFS_MefA_like"/>
    <property type="match status" value="1"/>
</dbReference>
<feature type="transmembrane region" description="Helical" evidence="7">
    <location>
        <begin position="269"/>
        <end position="288"/>
    </location>
</feature>
<feature type="transmembrane region" description="Helical" evidence="7">
    <location>
        <begin position="53"/>
        <end position="73"/>
    </location>
</feature>
<feature type="transmembrane region" description="Helical" evidence="7">
    <location>
        <begin position="324"/>
        <end position="343"/>
    </location>
</feature>
<dbReference type="Pfam" id="PF05977">
    <property type="entry name" value="MFS_3"/>
    <property type="match status" value="1"/>
</dbReference>
<dbReference type="InterPro" id="IPR036259">
    <property type="entry name" value="MFS_trans_sf"/>
</dbReference>
<evidence type="ECO:0000313" key="9">
    <source>
        <dbReference type="Proteomes" id="UP000619293"/>
    </source>
</evidence>
<keyword evidence="3" id="KW-1003">Cell membrane</keyword>
<reference evidence="8 9" key="1">
    <citation type="submission" date="2021-01" db="EMBL/GenBank/DDBJ databases">
        <title>Whole genome shotgun sequence of Catellatospora chokoriensis NBRC 107358.</title>
        <authorList>
            <person name="Komaki H."/>
            <person name="Tamura T."/>
        </authorList>
    </citation>
    <scope>NUCLEOTIDE SEQUENCE [LARGE SCALE GENOMIC DNA]</scope>
    <source>
        <strain evidence="8 9">NBRC 107358</strain>
    </source>
</reference>
<keyword evidence="6 7" id="KW-0472">Membrane</keyword>
<accession>A0A8J3JYR1</accession>
<dbReference type="PANTHER" id="PTHR23513">
    <property type="entry name" value="INTEGRAL MEMBRANE EFFLUX PROTEIN-RELATED"/>
    <property type="match status" value="1"/>
</dbReference>
<dbReference type="AlphaFoldDB" id="A0A8J3JYR1"/>
<feature type="transmembrane region" description="Helical" evidence="7">
    <location>
        <begin position="388"/>
        <end position="409"/>
    </location>
</feature>
<dbReference type="PANTHER" id="PTHR23513:SF6">
    <property type="entry name" value="MAJOR FACILITATOR SUPERFAMILY ASSOCIATED DOMAIN-CONTAINING PROTEIN"/>
    <property type="match status" value="1"/>
</dbReference>
<feature type="transmembrane region" description="Helical" evidence="7">
    <location>
        <begin position="234"/>
        <end position="257"/>
    </location>
</feature>
<evidence type="ECO:0000313" key="8">
    <source>
        <dbReference type="EMBL" id="GIF90914.1"/>
    </source>
</evidence>
<dbReference type="SUPFAM" id="SSF103473">
    <property type="entry name" value="MFS general substrate transporter"/>
    <property type="match status" value="1"/>
</dbReference>
<feature type="transmembrane region" description="Helical" evidence="7">
    <location>
        <begin position="300"/>
        <end position="318"/>
    </location>
</feature>
<protein>
    <recommendedName>
        <fullName evidence="10">MFS transporter</fullName>
    </recommendedName>
</protein>
<dbReference type="Gene3D" id="1.20.1250.20">
    <property type="entry name" value="MFS general substrate transporter like domains"/>
    <property type="match status" value="1"/>
</dbReference>
<keyword evidence="5 7" id="KW-1133">Transmembrane helix</keyword>
<sequence>MILSEQETPRAVSLWRDGDFVRLWAARVVSVAGSAVTAVALPALVYAQTQSPVLTSLLAAASAAPYLMFGLIAGAMADRTDRRRLMVWTDLARGALLATVPLVALVAEPAWWHLLAVAWLVASVGVWFDAASFGALPTLVRADQLVEANSRVWSASTAAQIAMPALAGLMIASIGAGASVAVDAVSFAVAAALVYAIGRPLNLPRDAADGSRRGLLADVREGMRFLFTEPTIRLFTALGVSSAFSGGALIGLLVVYADRRFGIGQSDSRLGMMFAAGGIGALLATLLLPQLSRRFAPQPLTLAGMAAGAVVLVGLALAPSWPVGVALLAAWGVASMFVIVNGISVRQALTPEHLQGRVNVVGRMLTFGVGQPLGAVAAGLLAERLSVTTTLLLCAIPLVVAVAPGIAAARRQTSDGVR</sequence>
<feature type="transmembrane region" description="Helical" evidence="7">
    <location>
        <begin position="85"/>
        <end position="105"/>
    </location>
</feature>
<dbReference type="EMBL" id="BONG01000027">
    <property type="protein sequence ID" value="GIF90914.1"/>
    <property type="molecule type" value="Genomic_DNA"/>
</dbReference>